<protein>
    <recommendedName>
        <fullName evidence="6">DUF1307 domain-containing protein</fullName>
    </recommendedName>
</protein>
<evidence type="ECO:0000313" key="4">
    <source>
        <dbReference type="Proteomes" id="UP000237073"/>
    </source>
</evidence>
<dbReference type="Pfam" id="PF06998">
    <property type="entry name" value="DUF1307"/>
    <property type="match status" value="1"/>
</dbReference>
<dbReference type="SUPFAM" id="SSF160704">
    <property type="entry name" value="YehR-like"/>
    <property type="match status" value="1"/>
</dbReference>
<dbReference type="InterPro" id="IPR036699">
    <property type="entry name" value="YehR-like_sf"/>
</dbReference>
<feature type="signal peptide" evidence="1">
    <location>
        <begin position="1"/>
        <end position="23"/>
    </location>
</feature>
<evidence type="ECO:0008006" key="6">
    <source>
        <dbReference type="Google" id="ProtNLM"/>
    </source>
</evidence>
<feature type="chain" id="PRO_5015143160" description="DUF1307 domain-containing protein" evidence="1">
    <location>
        <begin position="24"/>
        <end position="152"/>
    </location>
</feature>
<accession>A0A2P5GW90</accession>
<dbReference type="RefSeq" id="WP_103674264.1">
    <property type="nucleotide sequence ID" value="NZ_PQGD01000001.1"/>
</dbReference>
<dbReference type="PIRSF" id="PIRSF006187">
    <property type="entry name" value="DUF1307"/>
    <property type="match status" value="1"/>
</dbReference>
<dbReference type="AlphaFoldDB" id="A0A2P5GW90"/>
<dbReference type="InterPro" id="IPR009736">
    <property type="entry name" value="DUF1307"/>
</dbReference>
<sequence length="152" mass="16502">MKALNKLLSVAFASVLVFSLAGCGDKEETKTFNANINGADIKITYTYEGDKVLKQTSENKINYSTIGATNKEEAAKILDPLSAKYKNINGVDEKLTYKDTYAEESVTVDMEKVDFKALQSVSGSMVSGDTSKGVSMKQTQSMLEAAGFKEVK</sequence>
<dbReference type="OrthoDB" id="6586670at2"/>
<reference evidence="4 5" key="1">
    <citation type="submission" date="2018-01" db="EMBL/GenBank/DDBJ databases">
        <title>Superficieibacter electus gen. nov., sp. nov., an extended-spectrum beta-lactamase possessing member of the Enterobacteriaceae family, isolated from intensive care unit surfaces.</title>
        <authorList>
            <person name="Potter R.F."/>
            <person name="D'Souza A.W."/>
        </authorList>
    </citation>
    <scope>NUCLEOTIDE SEQUENCE [LARGE SCALE GENOMIC DNA]</scope>
    <source>
        <strain evidence="3 5">BP-1</strain>
        <strain evidence="2 4">BP-2</strain>
    </source>
</reference>
<organism evidence="3 5">
    <name type="scientific">Superficieibacter electus</name>
    <dbReference type="NCBI Taxonomy" id="2022662"/>
    <lineage>
        <taxon>Bacteria</taxon>
        <taxon>Pseudomonadati</taxon>
        <taxon>Pseudomonadota</taxon>
        <taxon>Gammaproteobacteria</taxon>
        <taxon>Enterobacterales</taxon>
        <taxon>Enterobacteriaceae</taxon>
        <taxon>Superficieibacter</taxon>
    </lineage>
</organism>
<evidence type="ECO:0000313" key="3">
    <source>
        <dbReference type="EMBL" id="POP50805.1"/>
    </source>
</evidence>
<gene>
    <name evidence="3" type="ORF">CHU32_01225</name>
    <name evidence="2" type="ORF">CHU33_01220</name>
</gene>
<dbReference type="Gene3D" id="3.30.1830.10">
    <property type="entry name" value="YehR-like"/>
    <property type="match status" value="1"/>
</dbReference>
<proteinExistence type="predicted"/>
<name>A0A2P5GW90_9ENTR</name>
<evidence type="ECO:0000313" key="2">
    <source>
        <dbReference type="EMBL" id="POP47792.1"/>
    </source>
</evidence>
<dbReference type="EMBL" id="PQGE01000001">
    <property type="protein sequence ID" value="POP47792.1"/>
    <property type="molecule type" value="Genomic_DNA"/>
</dbReference>
<comment type="caution">
    <text evidence="3">The sequence shown here is derived from an EMBL/GenBank/DDBJ whole genome shotgun (WGS) entry which is preliminary data.</text>
</comment>
<dbReference type="PROSITE" id="PS51257">
    <property type="entry name" value="PROKAR_LIPOPROTEIN"/>
    <property type="match status" value="1"/>
</dbReference>
<keyword evidence="1" id="KW-0732">Signal</keyword>
<evidence type="ECO:0000256" key="1">
    <source>
        <dbReference type="SAM" id="SignalP"/>
    </source>
</evidence>
<evidence type="ECO:0000313" key="5">
    <source>
        <dbReference type="Proteomes" id="UP000247005"/>
    </source>
</evidence>
<dbReference type="EMBL" id="PQGD01000001">
    <property type="protein sequence ID" value="POP50805.1"/>
    <property type="molecule type" value="Genomic_DNA"/>
</dbReference>
<keyword evidence="4" id="KW-1185">Reference proteome</keyword>
<dbReference type="Proteomes" id="UP000237073">
    <property type="component" value="Unassembled WGS sequence"/>
</dbReference>
<dbReference type="Proteomes" id="UP000247005">
    <property type="component" value="Unassembled WGS sequence"/>
</dbReference>